<dbReference type="RefSeq" id="WP_189990594.1">
    <property type="nucleotide sequence ID" value="NZ_BMZS01000006.1"/>
</dbReference>
<dbReference type="Proteomes" id="UP000630353">
    <property type="component" value="Unassembled WGS sequence"/>
</dbReference>
<dbReference type="PANTHER" id="PTHR43745">
    <property type="entry name" value="NITROREDUCTASE MJ1384-RELATED"/>
    <property type="match status" value="1"/>
</dbReference>
<dbReference type="InterPro" id="IPR000415">
    <property type="entry name" value="Nitroreductase-like"/>
</dbReference>
<evidence type="ECO:0000313" key="2">
    <source>
        <dbReference type="EMBL" id="GHD52499.1"/>
    </source>
</evidence>
<feature type="domain" description="Nitroreductase" evidence="1">
    <location>
        <begin position="27"/>
        <end position="202"/>
    </location>
</feature>
<dbReference type="InterPro" id="IPR020051">
    <property type="entry name" value="SagB-type_dehydrogenase"/>
</dbReference>
<reference evidence="2" key="1">
    <citation type="journal article" date="2014" name="Int. J. Syst. Evol. Microbiol.">
        <title>Complete genome sequence of Corynebacterium casei LMG S-19264T (=DSM 44701T), isolated from a smear-ripened cheese.</title>
        <authorList>
            <consortium name="US DOE Joint Genome Institute (JGI-PGF)"/>
            <person name="Walter F."/>
            <person name="Albersmeier A."/>
            <person name="Kalinowski J."/>
            <person name="Ruckert C."/>
        </authorList>
    </citation>
    <scope>NUCLEOTIDE SEQUENCE</scope>
    <source>
        <strain evidence="2">KCTC 42651</strain>
    </source>
</reference>
<dbReference type="NCBIfam" id="TIGR03605">
    <property type="entry name" value="antibiot_sagB"/>
    <property type="match status" value="1"/>
</dbReference>
<evidence type="ECO:0000313" key="3">
    <source>
        <dbReference type="Proteomes" id="UP000630353"/>
    </source>
</evidence>
<reference evidence="2" key="2">
    <citation type="submission" date="2020-09" db="EMBL/GenBank/DDBJ databases">
        <authorList>
            <person name="Sun Q."/>
            <person name="Kim S."/>
        </authorList>
    </citation>
    <scope>NUCLEOTIDE SEQUENCE</scope>
    <source>
        <strain evidence="2">KCTC 42651</strain>
    </source>
</reference>
<dbReference type="AlphaFoldDB" id="A0A918XU19"/>
<dbReference type="InterPro" id="IPR052544">
    <property type="entry name" value="Bacteriocin_Proc_Enz"/>
</dbReference>
<dbReference type="Pfam" id="PF00881">
    <property type="entry name" value="Nitroreductase"/>
    <property type="match status" value="1"/>
</dbReference>
<proteinExistence type="predicted"/>
<name>A0A918XU19_9PROT</name>
<comment type="caution">
    <text evidence="2">The sequence shown here is derived from an EMBL/GenBank/DDBJ whole genome shotgun (WGS) entry which is preliminary data.</text>
</comment>
<dbReference type="Gene3D" id="3.40.109.10">
    <property type="entry name" value="NADH Oxidase"/>
    <property type="match status" value="1"/>
</dbReference>
<organism evidence="2 3">
    <name type="scientific">Thalassobaculum fulvum</name>
    <dbReference type="NCBI Taxonomy" id="1633335"/>
    <lineage>
        <taxon>Bacteria</taxon>
        <taxon>Pseudomonadati</taxon>
        <taxon>Pseudomonadota</taxon>
        <taxon>Alphaproteobacteria</taxon>
        <taxon>Rhodospirillales</taxon>
        <taxon>Thalassobaculaceae</taxon>
        <taxon>Thalassobaculum</taxon>
    </lineage>
</organism>
<gene>
    <name evidence="2" type="ORF">GCM10017083_27900</name>
</gene>
<dbReference type="PANTHER" id="PTHR43745:SF2">
    <property type="entry name" value="NITROREDUCTASE MJ1384-RELATED"/>
    <property type="match status" value="1"/>
</dbReference>
<dbReference type="InterPro" id="IPR029479">
    <property type="entry name" value="Nitroreductase"/>
</dbReference>
<keyword evidence="3" id="KW-1185">Reference proteome</keyword>
<accession>A0A918XU19</accession>
<protein>
    <submittedName>
        <fullName evidence="2">Nitroreductase</fullName>
    </submittedName>
</protein>
<dbReference type="CDD" id="cd02142">
    <property type="entry name" value="McbC_SagB-like_oxidoreductase"/>
    <property type="match status" value="1"/>
</dbReference>
<dbReference type="GO" id="GO:0016491">
    <property type="term" value="F:oxidoreductase activity"/>
    <property type="evidence" value="ECO:0007669"/>
    <property type="project" value="InterPro"/>
</dbReference>
<evidence type="ECO:0000259" key="1">
    <source>
        <dbReference type="Pfam" id="PF00881"/>
    </source>
</evidence>
<sequence length="216" mass="22861">MPANDPRETVELPPCPAAATMPVREAIAGRRSVRSYADRAMPLEALAGIVWAAQGVTSPDGRRAAPSAGALYPLSLHVVARRVDGLPAGVWRYSPEHHALERRGEGDRRTELAHAALRQHWLDDCAAVLVLAACCERTVHKYGRRGERYVDQEAGFAAGNAWLMARALGLDAAVVGAFVDADVGGVVGLAENQRPLLLLAVGAGGDAIPDDRPPVA</sequence>
<dbReference type="SUPFAM" id="SSF55469">
    <property type="entry name" value="FMN-dependent nitroreductase-like"/>
    <property type="match status" value="1"/>
</dbReference>
<dbReference type="EMBL" id="BMZS01000006">
    <property type="protein sequence ID" value="GHD52499.1"/>
    <property type="molecule type" value="Genomic_DNA"/>
</dbReference>